<dbReference type="CDD" id="cd02909">
    <property type="entry name" value="cupin_pirin_N"/>
    <property type="match status" value="1"/>
</dbReference>
<evidence type="ECO:0000259" key="5">
    <source>
        <dbReference type="Pfam" id="PF05726"/>
    </source>
</evidence>
<feature type="domain" description="Pirin C-terminal" evidence="5">
    <location>
        <begin position="193"/>
        <end position="291"/>
    </location>
</feature>
<dbReference type="SUPFAM" id="SSF51182">
    <property type="entry name" value="RmlC-like cupins"/>
    <property type="match status" value="1"/>
</dbReference>
<evidence type="ECO:0000256" key="2">
    <source>
        <dbReference type="PIRSR" id="PIRSR006232-1"/>
    </source>
</evidence>
<dbReference type="PIRSF" id="PIRSF006232">
    <property type="entry name" value="Pirin"/>
    <property type="match status" value="1"/>
</dbReference>
<evidence type="ECO:0000256" key="3">
    <source>
        <dbReference type="RuleBase" id="RU003457"/>
    </source>
</evidence>
<evidence type="ECO:0008006" key="8">
    <source>
        <dbReference type="Google" id="ProtNLM"/>
    </source>
</evidence>
<dbReference type="Proteomes" id="UP000221860">
    <property type="component" value="Unassembled WGS sequence"/>
</dbReference>
<evidence type="ECO:0000259" key="4">
    <source>
        <dbReference type="Pfam" id="PF02678"/>
    </source>
</evidence>
<dbReference type="InterPro" id="IPR003829">
    <property type="entry name" value="Pirin_N_dom"/>
</dbReference>
<dbReference type="GO" id="GO:0046872">
    <property type="term" value="F:metal ion binding"/>
    <property type="evidence" value="ECO:0007669"/>
    <property type="project" value="UniProtKB-KW"/>
</dbReference>
<dbReference type="InterPro" id="IPR014710">
    <property type="entry name" value="RmlC-like_jellyroll"/>
</dbReference>
<dbReference type="CDD" id="cd02247">
    <property type="entry name" value="cupin_pirin_C"/>
    <property type="match status" value="1"/>
</dbReference>
<dbReference type="InterPro" id="IPR011051">
    <property type="entry name" value="RmlC_Cupin_sf"/>
</dbReference>
<dbReference type="EMBL" id="NQWH01000012">
    <property type="protein sequence ID" value="PHP27685.1"/>
    <property type="molecule type" value="Genomic_DNA"/>
</dbReference>
<feature type="binding site" evidence="2">
    <location>
        <position position="75"/>
    </location>
    <ligand>
        <name>Fe cation</name>
        <dbReference type="ChEBI" id="CHEBI:24875"/>
    </ligand>
</feature>
<proteinExistence type="inferred from homology"/>
<gene>
    <name evidence="6" type="ORF">CJ301_09830</name>
</gene>
<sequence>MSWSPCPDPVLGDRETVNAVETLIVPRAVDLGDMEVRRALPSTKRQMVGPFIFFDQMGPAEFLTDHGIDVRPHPHINLATLTYLFEGEILHRDSLGTEQTIRPGAVNWMKAGQGIVHSERTSEQKRKSGQRLFGLQTWMALPEAQEESAPEFLHHGSGDLPLFEAEGIKARIIAGQAFGKASALRTSSETLYGDIELQSGRRMPIDADYEERALYTISGEIEIAGDRFEPGQLLVLRPGDAITVRARSTARFMLFGGAPMGGPRYIWWNFVSSRPERIEAAKEEWARGRFDTVPGDEEDFIPLPQDRTKPRRAMGGVYYP</sequence>
<keyword evidence="2" id="KW-0479">Metal-binding</keyword>
<reference evidence="6 7" key="1">
    <citation type="submission" date="2017-08" db="EMBL/GenBank/DDBJ databases">
        <title>Draft Genome Sequence of Loktanella cinnabarina Strain XM1, Isolated from Coastal Surface Water.</title>
        <authorList>
            <person name="Ma R."/>
            <person name="Wang J."/>
            <person name="Wang Q."/>
            <person name="Ma Z."/>
            <person name="Li J."/>
            <person name="Chen L."/>
        </authorList>
    </citation>
    <scope>NUCLEOTIDE SEQUENCE [LARGE SCALE GENOMIC DNA]</scope>
    <source>
        <strain evidence="6 7">XM1</strain>
    </source>
</reference>
<comment type="cofactor">
    <cofactor evidence="2">
        <name>Fe cation</name>
        <dbReference type="ChEBI" id="CHEBI:24875"/>
    </cofactor>
    <text evidence="2">Binds 1 Fe cation per subunit.</text>
</comment>
<evidence type="ECO:0000313" key="7">
    <source>
        <dbReference type="Proteomes" id="UP000221860"/>
    </source>
</evidence>
<keyword evidence="7" id="KW-1185">Reference proteome</keyword>
<comment type="caution">
    <text evidence="6">The sequence shown here is derived from an EMBL/GenBank/DDBJ whole genome shotgun (WGS) entry which is preliminary data.</text>
</comment>
<evidence type="ECO:0000256" key="1">
    <source>
        <dbReference type="ARBA" id="ARBA00008416"/>
    </source>
</evidence>
<dbReference type="Pfam" id="PF02678">
    <property type="entry name" value="Pirin"/>
    <property type="match status" value="1"/>
</dbReference>
<comment type="similarity">
    <text evidence="1 3">Belongs to the pirin family.</text>
</comment>
<keyword evidence="2" id="KW-0408">Iron</keyword>
<evidence type="ECO:0000313" key="6">
    <source>
        <dbReference type="EMBL" id="PHP27685.1"/>
    </source>
</evidence>
<dbReference type="Pfam" id="PF05726">
    <property type="entry name" value="Pirin_C"/>
    <property type="match status" value="1"/>
</dbReference>
<organism evidence="6 7">
    <name type="scientific">Limimaricola cinnabarinus</name>
    <dbReference type="NCBI Taxonomy" id="1125964"/>
    <lineage>
        <taxon>Bacteria</taxon>
        <taxon>Pseudomonadati</taxon>
        <taxon>Pseudomonadota</taxon>
        <taxon>Alphaproteobacteria</taxon>
        <taxon>Rhodobacterales</taxon>
        <taxon>Paracoccaceae</taxon>
        <taxon>Limimaricola</taxon>
    </lineage>
</organism>
<dbReference type="OrthoDB" id="9780903at2"/>
<feature type="binding site" evidence="2">
    <location>
        <position position="119"/>
    </location>
    <ligand>
        <name>Fe cation</name>
        <dbReference type="ChEBI" id="CHEBI:24875"/>
    </ligand>
</feature>
<accession>A0A2G1MG15</accession>
<dbReference type="AlphaFoldDB" id="A0A2G1MG15"/>
<dbReference type="RefSeq" id="WP_099276837.1">
    <property type="nucleotide sequence ID" value="NZ_KZ304958.1"/>
</dbReference>
<dbReference type="Gene3D" id="2.60.120.10">
    <property type="entry name" value="Jelly Rolls"/>
    <property type="match status" value="2"/>
</dbReference>
<dbReference type="InterPro" id="IPR012093">
    <property type="entry name" value="Pirin"/>
</dbReference>
<feature type="binding site" evidence="2">
    <location>
        <position position="117"/>
    </location>
    <ligand>
        <name>Fe cation</name>
        <dbReference type="ChEBI" id="CHEBI:24875"/>
    </ligand>
</feature>
<protein>
    <recommendedName>
        <fullName evidence="8">Pirin</fullName>
    </recommendedName>
</protein>
<feature type="domain" description="Pirin N-terminal" evidence="4">
    <location>
        <begin position="35"/>
        <end position="139"/>
    </location>
</feature>
<name>A0A2G1MG15_9RHOB</name>
<dbReference type="PANTHER" id="PTHR13903">
    <property type="entry name" value="PIRIN-RELATED"/>
    <property type="match status" value="1"/>
</dbReference>
<dbReference type="PANTHER" id="PTHR13903:SF8">
    <property type="entry name" value="PIRIN"/>
    <property type="match status" value="1"/>
</dbReference>
<dbReference type="InterPro" id="IPR008778">
    <property type="entry name" value="Pirin_C_dom"/>
</dbReference>
<feature type="binding site" evidence="2">
    <location>
        <position position="73"/>
    </location>
    <ligand>
        <name>Fe cation</name>
        <dbReference type="ChEBI" id="CHEBI:24875"/>
    </ligand>
</feature>